<dbReference type="GO" id="GO:0006227">
    <property type="term" value="P:dUDP biosynthetic process"/>
    <property type="evidence" value="ECO:0007669"/>
    <property type="project" value="TreeGrafter"/>
</dbReference>
<evidence type="ECO:0000256" key="2">
    <source>
        <dbReference type="ARBA" id="ARBA00017144"/>
    </source>
</evidence>
<dbReference type="InterPro" id="IPR027417">
    <property type="entry name" value="P-loop_NTPase"/>
</dbReference>
<comment type="similarity">
    <text evidence="1">Belongs to the thymidylate kinase family.</text>
</comment>
<keyword evidence="6" id="KW-0418">Kinase</keyword>
<feature type="domain" description="Thymidylate kinase-like" evidence="5">
    <location>
        <begin position="8"/>
        <end position="176"/>
    </location>
</feature>
<name>A0A1G7XQ39_9FIRM</name>
<dbReference type="STRING" id="1121419.SAMN05443529_10760"/>
<keyword evidence="4" id="KW-0067">ATP-binding</keyword>
<dbReference type="EMBL" id="FNCP01000007">
    <property type="protein sequence ID" value="SDG86196.1"/>
    <property type="molecule type" value="Genomic_DNA"/>
</dbReference>
<dbReference type="GO" id="GO:0006235">
    <property type="term" value="P:dTTP biosynthetic process"/>
    <property type="evidence" value="ECO:0007669"/>
    <property type="project" value="TreeGrafter"/>
</dbReference>
<evidence type="ECO:0000313" key="6">
    <source>
        <dbReference type="EMBL" id="SDG86196.1"/>
    </source>
</evidence>
<protein>
    <recommendedName>
        <fullName evidence="2">Thymidylate kinase</fullName>
    </recommendedName>
</protein>
<dbReference type="OrthoDB" id="9774907at2"/>
<dbReference type="PANTHER" id="PTHR10344">
    <property type="entry name" value="THYMIDYLATE KINASE"/>
    <property type="match status" value="1"/>
</dbReference>
<evidence type="ECO:0000256" key="1">
    <source>
        <dbReference type="ARBA" id="ARBA00009776"/>
    </source>
</evidence>
<dbReference type="GO" id="GO:0004798">
    <property type="term" value="F:dTMP kinase activity"/>
    <property type="evidence" value="ECO:0007669"/>
    <property type="project" value="TreeGrafter"/>
</dbReference>
<dbReference type="SUPFAM" id="SSF52540">
    <property type="entry name" value="P-loop containing nucleoside triphosphate hydrolases"/>
    <property type="match status" value="1"/>
</dbReference>
<dbReference type="GO" id="GO:0005524">
    <property type="term" value="F:ATP binding"/>
    <property type="evidence" value="ECO:0007669"/>
    <property type="project" value="UniProtKB-KW"/>
</dbReference>
<evidence type="ECO:0000313" key="7">
    <source>
        <dbReference type="Proteomes" id="UP000198656"/>
    </source>
</evidence>
<dbReference type="GO" id="GO:0006233">
    <property type="term" value="P:dTDP biosynthetic process"/>
    <property type="evidence" value="ECO:0007669"/>
    <property type="project" value="TreeGrafter"/>
</dbReference>
<dbReference type="PANTHER" id="PTHR10344:SF4">
    <property type="entry name" value="UMP-CMP KINASE 2, MITOCHONDRIAL"/>
    <property type="match status" value="1"/>
</dbReference>
<dbReference type="Gene3D" id="3.40.50.300">
    <property type="entry name" value="P-loop containing nucleotide triphosphate hydrolases"/>
    <property type="match status" value="1"/>
</dbReference>
<organism evidence="6 7">
    <name type="scientific">Desulfosporosinus hippei DSM 8344</name>
    <dbReference type="NCBI Taxonomy" id="1121419"/>
    <lineage>
        <taxon>Bacteria</taxon>
        <taxon>Bacillati</taxon>
        <taxon>Bacillota</taxon>
        <taxon>Clostridia</taxon>
        <taxon>Eubacteriales</taxon>
        <taxon>Desulfitobacteriaceae</taxon>
        <taxon>Desulfosporosinus</taxon>
    </lineage>
</organism>
<reference evidence="7" key="1">
    <citation type="submission" date="2016-10" db="EMBL/GenBank/DDBJ databases">
        <authorList>
            <person name="Varghese N."/>
            <person name="Submissions S."/>
        </authorList>
    </citation>
    <scope>NUCLEOTIDE SEQUENCE [LARGE SCALE GENOMIC DNA]</scope>
    <source>
        <strain evidence="7">DSM 8344</strain>
    </source>
</reference>
<dbReference type="FunFam" id="3.40.50.300:FF:002288">
    <property type="entry name" value="Probable thymidylate kinase"/>
    <property type="match status" value="1"/>
</dbReference>
<gene>
    <name evidence="6" type="ORF">SAMN05443529_10760</name>
</gene>
<keyword evidence="6" id="KW-0808">Transferase</keyword>
<dbReference type="Pfam" id="PF02223">
    <property type="entry name" value="Thymidylate_kin"/>
    <property type="match status" value="1"/>
</dbReference>
<keyword evidence="7" id="KW-1185">Reference proteome</keyword>
<keyword evidence="3" id="KW-0547">Nucleotide-binding</keyword>
<evidence type="ECO:0000256" key="3">
    <source>
        <dbReference type="ARBA" id="ARBA00022741"/>
    </source>
</evidence>
<accession>A0A1G7XQ39</accession>
<evidence type="ECO:0000256" key="4">
    <source>
        <dbReference type="ARBA" id="ARBA00022840"/>
    </source>
</evidence>
<dbReference type="InterPro" id="IPR039430">
    <property type="entry name" value="Thymidylate_kin-like_dom"/>
</dbReference>
<dbReference type="AlphaFoldDB" id="A0A1G7XQ39"/>
<evidence type="ECO:0000259" key="5">
    <source>
        <dbReference type="Pfam" id="PF02223"/>
    </source>
</evidence>
<sequence length="225" mass="25801">MYGKLIVIEAGDGSGKATQTKLLFDKLSSDNYKVRQVTFPDYGSDSSALIKMYLNGEFGNDPNDVNAYVASSFYAADRFASYKKAWGEFYQDGGIILADRYTTSNMVHQAAKITDPIERKLFLDWLWDLEFVKFKLPIPDCVIFLDMPPKVSQVLINSRATQTDNGEKDIHERNHDYLVHSYNNATQLRESYGWEKVNCVDNGKLRSREDIHKDIYRIVTKVIKT</sequence>
<proteinExistence type="inferred from homology"/>
<dbReference type="GO" id="GO:0005829">
    <property type="term" value="C:cytosol"/>
    <property type="evidence" value="ECO:0007669"/>
    <property type="project" value="TreeGrafter"/>
</dbReference>
<dbReference type="Proteomes" id="UP000198656">
    <property type="component" value="Unassembled WGS sequence"/>
</dbReference>
<dbReference type="RefSeq" id="WP_092332005.1">
    <property type="nucleotide sequence ID" value="NZ_FNCP01000007.1"/>
</dbReference>